<keyword evidence="1" id="KW-0812">Transmembrane</keyword>
<feature type="transmembrane region" description="Helical" evidence="1">
    <location>
        <begin position="243"/>
        <end position="265"/>
    </location>
</feature>
<dbReference type="EMBL" id="CP021934">
    <property type="protein sequence ID" value="ASC02421.1"/>
    <property type="molecule type" value="Genomic_DNA"/>
</dbReference>
<evidence type="ECO:0000313" key="3">
    <source>
        <dbReference type="Proteomes" id="UP000196759"/>
    </source>
</evidence>
<keyword evidence="1" id="KW-1133">Transmembrane helix</keyword>
<dbReference type="SUPFAM" id="SSF53098">
    <property type="entry name" value="Ribonuclease H-like"/>
    <property type="match status" value="1"/>
</dbReference>
<proteinExistence type="predicted"/>
<keyword evidence="1" id="KW-0472">Membrane</keyword>
<dbReference type="Proteomes" id="UP000196759">
    <property type="component" value="Chromosome"/>
</dbReference>
<evidence type="ECO:0000256" key="1">
    <source>
        <dbReference type="SAM" id="Phobius"/>
    </source>
</evidence>
<protein>
    <submittedName>
        <fullName evidence="2">Uncharacterized protein</fullName>
    </submittedName>
</protein>
<name>A0A1Z3CFQ3_FUSNP</name>
<gene>
    <name evidence="2" type="ORF">CBG50_03375</name>
</gene>
<organism evidence="2 3">
    <name type="scientific">Fusobacterium nucleatum subsp. polymorphum</name>
    <name type="common">Fusobacterium polymorphum</name>
    <dbReference type="NCBI Taxonomy" id="76857"/>
    <lineage>
        <taxon>Bacteria</taxon>
        <taxon>Fusobacteriati</taxon>
        <taxon>Fusobacteriota</taxon>
        <taxon>Fusobacteriia</taxon>
        <taxon>Fusobacteriales</taxon>
        <taxon>Fusobacteriaceae</taxon>
        <taxon>Fusobacterium</taxon>
    </lineage>
</organism>
<accession>A0A1Z3CFQ3</accession>
<sequence length="269" mass="32740">MKNLRLEKRENIKSEIKTLLEDKKRVLFIHYSCESFYDIKDGHTPRITSIAVQYLNTTTTELFSIHKIAEKKQINIDLKTNYDELEKEMLTDFFSFVKKHKEYKWVHWNMRDINYGFGAINNRYEILKGKYYEIKEENKFDLADKLKEFYGKNYIEHPRLEKICDYNKIDRKDFLSGQEEAKAFDEKRYLDLHRSTLRKVKNLKEIFEKMIDNSLKHKSKLKDTYGISIQSLYDFIKDDWRAFLIWNVLVIIFGHFLIIFLIKFIKYFQ</sequence>
<dbReference type="AlphaFoldDB" id="A0A1Z3CFQ3"/>
<reference evidence="2 3" key="1">
    <citation type="submission" date="2017-06" db="EMBL/GenBank/DDBJ databases">
        <title>Draft genome sequence of Fusobacterium nucleatum subsp. polymorphum KCOM 1260 (=ChDC F218).</title>
        <authorList>
            <person name="Kook J.-K."/>
            <person name="Park S.-N."/>
            <person name="Lim Y.K."/>
            <person name="Roh H."/>
        </authorList>
    </citation>
    <scope>NUCLEOTIDE SEQUENCE [LARGE SCALE GENOMIC DNA]</scope>
    <source>
        <strain evidence="3">KCOM 1260 (ChDC F218)</strain>
    </source>
</reference>
<dbReference type="RefSeq" id="WP_070766981.1">
    <property type="nucleotide sequence ID" value="NZ_CP021934.1"/>
</dbReference>
<keyword evidence="3" id="KW-1185">Reference proteome</keyword>
<evidence type="ECO:0000313" key="2">
    <source>
        <dbReference type="EMBL" id="ASC02421.1"/>
    </source>
</evidence>
<dbReference type="InterPro" id="IPR012337">
    <property type="entry name" value="RNaseH-like_sf"/>
</dbReference>